<dbReference type="GO" id="GO:0005886">
    <property type="term" value="C:plasma membrane"/>
    <property type="evidence" value="ECO:0007669"/>
    <property type="project" value="TreeGrafter"/>
</dbReference>
<dbReference type="PANTHER" id="PTHR13800:SF12">
    <property type="entry name" value="TRANSIENT RECEPTOR POTENTIAL CATION CHANNEL SUBFAMILY M MEMBER-LIKE 2"/>
    <property type="match status" value="1"/>
</dbReference>
<organism evidence="2 3">
    <name type="scientific">Oxynema aestuarii AP17</name>
    <dbReference type="NCBI Taxonomy" id="2064643"/>
    <lineage>
        <taxon>Bacteria</taxon>
        <taxon>Bacillati</taxon>
        <taxon>Cyanobacteriota</taxon>
        <taxon>Cyanophyceae</taxon>
        <taxon>Oscillatoriophycideae</taxon>
        <taxon>Oscillatoriales</taxon>
        <taxon>Oscillatoriaceae</taxon>
        <taxon>Oxynema</taxon>
        <taxon>Oxynema aestuarii</taxon>
    </lineage>
</organism>
<dbReference type="GO" id="GO:0099604">
    <property type="term" value="F:ligand-gated calcium channel activity"/>
    <property type="evidence" value="ECO:0007669"/>
    <property type="project" value="TreeGrafter"/>
</dbReference>
<dbReference type="AlphaFoldDB" id="A0A6H1TWA2"/>
<accession>A0A6H1TWA2</accession>
<dbReference type="InterPro" id="IPR041482">
    <property type="entry name" value="LSDAT_prok"/>
</dbReference>
<dbReference type="EMBL" id="CP051167">
    <property type="protein sequence ID" value="QIZ70851.1"/>
    <property type="molecule type" value="Genomic_DNA"/>
</dbReference>
<reference evidence="2 3" key="1">
    <citation type="submission" date="2020-04" db="EMBL/GenBank/DDBJ databases">
        <authorList>
            <person name="Basu S."/>
            <person name="Maruthanayagam V."/>
            <person name="Chakraborty S."/>
            <person name="Pramanik A."/>
            <person name="Mukherjee J."/>
            <person name="Brink B."/>
        </authorList>
    </citation>
    <scope>NUCLEOTIDE SEQUENCE [LARGE SCALE GENOMIC DNA]</scope>
    <source>
        <strain evidence="2 3">AP17</strain>
    </source>
</reference>
<evidence type="ECO:0000259" key="1">
    <source>
        <dbReference type="Pfam" id="PF18171"/>
    </source>
</evidence>
<keyword evidence="3" id="KW-1185">Reference proteome</keyword>
<dbReference type="RefSeq" id="WP_168569006.1">
    <property type="nucleotide sequence ID" value="NZ_CP051167.1"/>
</dbReference>
<protein>
    <recommendedName>
        <fullName evidence="1">LSDAT prokaryote domain-containing protein</fullName>
    </recommendedName>
</protein>
<dbReference type="KEGG" id="oxy:HCG48_09860"/>
<sequence>MNKHRQFRPCHAVRPEVVFCTNYLELPDNLSSIELCGSRPVLAIVGGASKIEAEDMARLEEIFLRAIAPVAERLGATVVDGATDAGVMRCIGQARSQINGTFPLVGVAAVGTVVLPNEKQSKEDAAPLEPNHTHFVFVPGQSWGDESPWLSYVAKVLADGAPSVTIAINGGEITWQDVAWSAISGRSIIVLSGSGRTADKIAGALRGEATDVRGKLLVETGAVTAIDLKSGPENIAEILTRTLADSFPDAV</sequence>
<proteinExistence type="predicted"/>
<dbReference type="PANTHER" id="PTHR13800">
    <property type="entry name" value="TRANSIENT RECEPTOR POTENTIAL CATION CHANNEL, SUBFAMILY M, MEMBER 6"/>
    <property type="match status" value="1"/>
</dbReference>
<evidence type="ECO:0000313" key="2">
    <source>
        <dbReference type="EMBL" id="QIZ70851.1"/>
    </source>
</evidence>
<dbReference type="Proteomes" id="UP000500857">
    <property type="component" value="Chromosome"/>
</dbReference>
<name>A0A6H1TWA2_9CYAN</name>
<dbReference type="InterPro" id="IPR050927">
    <property type="entry name" value="TRPM"/>
</dbReference>
<gene>
    <name evidence="2" type="ORF">HCG48_09860</name>
</gene>
<feature type="domain" description="LSDAT prokaryote" evidence="1">
    <location>
        <begin position="39"/>
        <end position="234"/>
    </location>
</feature>
<evidence type="ECO:0000313" key="3">
    <source>
        <dbReference type="Proteomes" id="UP000500857"/>
    </source>
</evidence>
<dbReference type="Pfam" id="PF18171">
    <property type="entry name" value="LSDAT_prok"/>
    <property type="match status" value="1"/>
</dbReference>